<dbReference type="SUPFAM" id="SSF51735">
    <property type="entry name" value="NAD(P)-binding Rossmann-fold domains"/>
    <property type="match status" value="1"/>
</dbReference>
<dbReference type="PANTHER" id="PTHR24321">
    <property type="entry name" value="DEHYDROGENASES, SHORT CHAIN"/>
    <property type="match status" value="1"/>
</dbReference>
<reference evidence="3 4" key="1">
    <citation type="submission" date="2020-08" db="EMBL/GenBank/DDBJ databases">
        <title>Genomic Encyclopedia of Type Strains, Phase IV (KMG-IV): sequencing the most valuable type-strain genomes for metagenomic binning, comparative biology and taxonomic classification.</title>
        <authorList>
            <person name="Goeker M."/>
        </authorList>
    </citation>
    <scope>NUCLEOTIDE SEQUENCE [LARGE SCALE GENOMIC DNA]</scope>
    <source>
        <strain evidence="3 4">DSM 22975</strain>
    </source>
</reference>
<dbReference type="PRINTS" id="PR00081">
    <property type="entry name" value="GDHRDH"/>
</dbReference>
<dbReference type="FunFam" id="3.40.50.720:FF:000084">
    <property type="entry name" value="Short-chain dehydrogenase reductase"/>
    <property type="match status" value="1"/>
</dbReference>
<evidence type="ECO:0000256" key="1">
    <source>
        <dbReference type="ARBA" id="ARBA00006484"/>
    </source>
</evidence>
<accession>A0A841GM16</accession>
<dbReference type="InterPro" id="IPR002347">
    <property type="entry name" value="SDR_fam"/>
</dbReference>
<dbReference type="NCBIfam" id="NF005559">
    <property type="entry name" value="PRK07231.1"/>
    <property type="match status" value="1"/>
</dbReference>
<dbReference type="Proteomes" id="UP000585721">
    <property type="component" value="Unassembled WGS sequence"/>
</dbReference>
<dbReference type="InterPro" id="IPR036291">
    <property type="entry name" value="NAD(P)-bd_dom_sf"/>
</dbReference>
<dbReference type="GO" id="GO:0016491">
    <property type="term" value="F:oxidoreductase activity"/>
    <property type="evidence" value="ECO:0007669"/>
    <property type="project" value="UniProtKB-KW"/>
</dbReference>
<evidence type="ECO:0000313" key="3">
    <source>
        <dbReference type="EMBL" id="MBB6055820.1"/>
    </source>
</evidence>
<dbReference type="AlphaFoldDB" id="A0A841GM16"/>
<keyword evidence="4" id="KW-1185">Reference proteome</keyword>
<proteinExistence type="inferred from homology"/>
<dbReference type="Pfam" id="PF13561">
    <property type="entry name" value="adh_short_C2"/>
    <property type="match status" value="1"/>
</dbReference>
<comment type="similarity">
    <text evidence="1">Belongs to the short-chain dehydrogenases/reductases (SDR) family.</text>
</comment>
<organism evidence="3 4">
    <name type="scientific">Tolumonas osonensis</name>
    <dbReference type="NCBI Taxonomy" id="675874"/>
    <lineage>
        <taxon>Bacteria</taxon>
        <taxon>Pseudomonadati</taxon>
        <taxon>Pseudomonadota</taxon>
        <taxon>Gammaproteobacteria</taxon>
        <taxon>Aeromonadales</taxon>
        <taxon>Aeromonadaceae</taxon>
        <taxon>Tolumonas</taxon>
    </lineage>
</organism>
<sequence>MNRLENKVAIVTGAGNGIGQATAILFAKEGAAVAVIDTKEADALETIRQIEAVGGKAKFWPLNVSKEVEVEATFADVARTFGKIDILINNAGITGADKSTHEATEAEWDAVFAVDVKGVFFCTKHVIPYMRTLGKGSIVNVSSIYGLIGSKGDLSPYHAAKGAVTLMTRQDAVTYAPDNIRVNSVHPGTILTPLVKAIMDQHEGYLEMMSAKHPMGRVGQPDEVAYTMLFLASDEASFVTGAAVTVDGGYTAL</sequence>
<protein>
    <submittedName>
        <fullName evidence="3">NAD(P)-dependent dehydrogenase (Short-subunit alcohol dehydrogenase family)</fullName>
    </submittedName>
</protein>
<dbReference type="PANTHER" id="PTHR24321:SF8">
    <property type="entry name" value="ESTRADIOL 17-BETA-DEHYDROGENASE 8-RELATED"/>
    <property type="match status" value="1"/>
</dbReference>
<name>A0A841GM16_9GAMM</name>
<dbReference type="PRINTS" id="PR00080">
    <property type="entry name" value="SDRFAMILY"/>
</dbReference>
<evidence type="ECO:0000256" key="2">
    <source>
        <dbReference type="ARBA" id="ARBA00023002"/>
    </source>
</evidence>
<keyword evidence="2" id="KW-0560">Oxidoreductase</keyword>
<dbReference type="RefSeq" id="WP_188026562.1">
    <property type="nucleotide sequence ID" value="NZ_JACHGR010000005.1"/>
</dbReference>
<dbReference type="EMBL" id="JACHGR010000005">
    <property type="protein sequence ID" value="MBB6055820.1"/>
    <property type="molecule type" value="Genomic_DNA"/>
</dbReference>
<evidence type="ECO:0000313" key="4">
    <source>
        <dbReference type="Proteomes" id="UP000585721"/>
    </source>
</evidence>
<comment type="caution">
    <text evidence="3">The sequence shown here is derived from an EMBL/GenBank/DDBJ whole genome shotgun (WGS) entry which is preliminary data.</text>
</comment>
<dbReference type="Gene3D" id="3.40.50.720">
    <property type="entry name" value="NAD(P)-binding Rossmann-like Domain"/>
    <property type="match status" value="1"/>
</dbReference>
<gene>
    <name evidence="3" type="ORF">HNR75_001738</name>
</gene>